<dbReference type="PANTHER" id="PTHR33882:SF2">
    <property type="entry name" value="EXPRESSED PROTEIN"/>
    <property type="match status" value="1"/>
</dbReference>
<evidence type="ECO:0000259" key="1">
    <source>
        <dbReference type="Pfam" id="PF05627"/>
    </source>
</evidence>
<sequence length="86" mass="10097">MSVPVFDDWDMKQGVPDYSMDFLKIREARKINKFDFSRVSLGNEEELISIQHNTGDVHHIPAHHHKEHHSPMFCLETQSVILVTLW</sequence>
<feature type="domain" description="RIN4 pathogenic type III effector avirulence factor Avr cleavage site" evidence="1">
    <location>
        <begin position="2"/>
        <end position="30"/>
    </location>
</feature>
<dbReference type="OrthoDB" id="1880088at2759"/>
<evidence type="ECO:0000313" key="2">
    <source>
        <dbReference type="EMBL" id="KAJ0978113.1"/>
    </source>
</evidence>
<dbReference type="AlphaFoldDB" id="A0A9D5CTI7"/>
<gene>
    <name evidence="2" type="ORF">J5N97_013587</name>
</gene>
<reference evidence="2" key="2">
    <citation type="journal article" date="2022" name="Hortic Res">
        <title>The genome of Dioscorea zingiberensis sheds light on the biosynthesis, origin and evolution of the medicinally important diosgenin saponins.</title>
        <authorList>
            <person name="Li Y."/>
            <person name="Tan C."/>
            <person name="Li Z."/>
            <person name="Guo J."/>
            <person name="Li S."/>
            <person name="Chen X."/>
            <person name="Wang C."/>
            <person name="Dai X."/>
            <person name="Yang H."/>
            <person name="Song W."/>
            <person name="Hou L."/>
            <person name="Xu J."/>
            <person name="Tong Z."/>
            <person name="Xu A."/>
            <person name="Yuan X."/>
            <person name="Wang W."/>
            <person name="Yang Q."/>
            <person name="Chen L."/>
            <person name="Sun Z."/>
            <person name="Wang K."/>
            <person name="Pan B."/>
            <person name="Chen J."/>
            <person name="Bao Y."/>
            <person name="Liu F."/>
            <person name="Qi X."/>
            <person name="Gang D.R."/>
            <person name="Wen J."/>
            <person name="Li J."/>
        </authorList>
    </citation>
    <scope>NUCLEOTIDE SEQUENCE</scope>
    <source>
        <strain evidence="2">Dzin_1.0</strain>
    </source>
</reference>
<dbReference type="Pfam" id="PF05627">
    <property type="entry name" value="AvrRpt-cleavage"/>
    <property type="match status" value="1"/>
</dbReference>
<organism evidence="2 3">
    <name type="scientific">Dioscorea zingiberensis</name>
    <dbReference type="NCBI Taxonomy" id="325984"/>
    <lineage>
        <taxon>Eukaryota</taxon>
        <taxon>Viridiplantae</taxon>
        <taxon>Streptophyta</taxon>
        <taxon>Embryophyta</taxon>
        <taxon>Tracheophyta</taxon>
        <taxon>Spermatophyta</taxon>
        <taxon>Magnoliopsida</taxon>
        <taxon>Liliopsida</taxon>
        <taxon>Dioscoreales</taxon>
        <taxon>Dioscoreaceae</taxon>
        <taxon>Dioscorea</taxon>
    </lineage>
</organism>
<proteinExistence type="predicted"/>
<reference evidence="2" key="1">
    <citation type="submission" date="2021-03" db="EMBL/GenBank/DDBJ databases">
        <authorList>
            <person name="Li Z."/>
            <person name="Yang C."/>
        </authorList>
    </citation>
    <scope>NUCLEOTIDE SEQUENCE</scope>
    <source>
        <strain evidence="2">Dzin_1.0</strain>
        <tissue evidence="2">Leaf</tissue>
    </source>
</reference>
<accession>A0A9D5CTI7</accession>
<dbReference type="InterPro" id="IPR008700">
    <property type="entry name" value="TypeIII_avirulence_cleave"/>
</dbReference>
<name>A0A9D5CTI7_9LILI</name>
<dbReference type="Proteomes" id="UP001085076">
    <property type="component" value="Miscellaneous, Linkage group lg03"/>
</dbReference>
<evidence type="ECO:0000313" key="3">
    <source>
        <dbReference type="Proteomes" id="UP001085076"/>
    </source>
</evidence>
<protein>
    <recommendedName>
        <fullName evidence="1">RIN4 pathogenic type III effector avirulence factor Avr cleavage site domain-containing protein</fullName>
    </recommendedName>
</protein>
<comment type="caution">
    <text evidence="2">The sequence shown here is derived from an EMBL/GenBank/DDBJ whole genome shotgun (WGS) entry which is preliminary data.</text>
</comment>
<dbReference type="PANTHER" id="PTHR33882">
    <property type="entry name" value="PATHOGENIC TYPE III EFFECTOR AVIRULENCE FACTOR AVR AVRRPT-CLEAVAGE: CLEAVAGE SITE PROTEIN"/>
    <property type="match status" value="1"/>
</dbReference>
<keyword evidence="3" id="KW-1185">Reference proteome</keyword>
<dbReference type="EMBL" id="JAGGNH010000003">
    <property type="protein sequence ID" value="KAJ0978113.1"/>
    <property type="molecule type" value="Genomic_DNA"/>
</dbReference>